<dbReference type="EMBL" id="BMAO01032676">
    <property type="protein sequence ID" value="GFQ83872.1"/>
    <property type="molecule type" value="Genomic_DNA"/>
</dbReference>
<evidence type="ECO:0000313" key="1">
    <source>
        <dbReference type="EMBL" id="GFQ83872.1"/>
    </source>
</evidence>
<gene>
    <name evidence="1" type="ORF">TNCT_19371</name>
</gene>
<name>A0A8X6FLY3_TRICU</name>
<evidence type="ECO:0000313" key="2">
    <source>
        <dbReference type="Proteomes" id="UP000887116"/>
    </source>
</evidence>
<dbReference type="AlphaFoldDB" id="A0A8X6FLY3"/>
<feature type="non-terminal residue" evidence="1">
    <location>
        <position position="1"/>
    </location>
</feature>
<protein>
    <submittedName>
        <fullName evidence="1">Uncharacterized protein</fullName>
    </submittedName>
</protein>
<accession>A0A8X6FLY3</accession>
<keyword evidence="2" id="KW-1185">Reference proteome</keyword>
<comment type="caution">
    <text evidence="1">The sequence shown here is derived from an EMBL/GenBank/DDBJ whole genome shotgun (WGS) entry which is preliminary data.</text>
</comment>
<organism evidence="1 2">
    <name type="scientific">Trichonephila clavata</name>
    <name type="common">Joro spider</name>
    <name type="synonym">Nephila clavata</name>
    <dbReference type="NCBI Taxonomy" id="2740835"/>
    <lineage>
        <taxon>Eukaryota</taxon>
        <taxon>Metazoa</taxon>
        <taxon>Ecdysozoa</taxon>
        <taxon>Arthropoda</taxon>
        <taxon>Chelicerata</taxon>
        <taxon>Arachnida</taxon>
        <taxon>Araneae</taxon>
        <taxon>Araneomorphae</taxon>
        <taxon>Entelegynae</taxon>
        <taxon>Araneoidea</taxon>
        <taxon>Nephilidae</taxon>
        <taxon>Trichonephila</taxon>
    </lineage>
</organism>
<proteinExistence type="predicted"/>
<dbReference type="Proteomes" id="UP000887116">
    <property type="component" value="Unassembled WGS sequence"/>
</dbReference>
<sequence length="77" mass="9340">FFLALIRLCNVYFFASGITSTINLQVVFDFKVYIRFIARNYIYRWYQEWIKKRDISLELMLVLKALELVLLHVMELS</sequence>
<reference evidence="1" key="1">
    <citation type="submission" date="2020-07" db="EMBL/GenBank/DDBJ databases">
        <title>Multicomponent nature underlies the extraordinary mechanical properties of spider dragline silk.</title>
        <authorList>
            <person name="Kono N."/>
            <person name="Nakamura H."/>
            <person name="Mori M."/>
            <person name="Yoshida Y."/>
            <person name="Ohtoshi R."/>
            <person name="Malay A.D."/>
            <person name="Moran D.A.P."/>
            <person name="Tomita M."/>
            <person name="Numata K."/>
            <person name="Arakawa K."/>
        </authorList>
    </citation>
    <scope>NUCLEOTIDE SEQUENCE</scope>
</reference>